<proteinExistence type="predicted"/>
<dbReference type="STRING" id="745531.A0A0C3PMK9"/>
<dbReference type="Gene3D" id="2.40.128.190">
    <property type="match status" value="1"/>
</dbReference>
<keyword evidence="1" id="KW-0175">Coiled coil</keyword>
<dbReference type="AlphaFoldDB" id="A0A0C3PMK9"/>
<dbReference type="Pfam" id="PF01419">
    <property type="entry name" value="Jacalin"/>
    <property type="match status" value="1"/>
</dbReference>
<protein>
    <recommendedName>
        <fullName evidence="2">Jacalin-type lectin domain-containing protein</fullName>
    </recommendedName>
</protein>
<dbReference type="HOGENOM" id="CLU_017450_0_0_1"/>
<reference evidence="3 4" key="1">
    <citation type="journal article" date="2014" name="PLoS Genet.">
        <title>Analysis of the Phlebiopsis gigantea genome, transcriptome and secretome provides insight into its pioneer colonization strategies of wood.</title>
        <authorList>
            <person name="Hori C."/>
            <person name="Ishida T."/>
            <person name="Igarashi K."/>
            <person name="Samejima M."/>
            <person name="Suzuki H."/>
            <person name="Master E."/>
            <person name="Ferreira P."/>
            <person name="Ruiz-Duenas F.J."/>
            <person name="Held B."/>
            <person name="Canessa P."/>
            <person name="Larrondo L.F."/>
            <person name="Schmoll M."/>
            <person name="Druzhinina I.S."/>
            <person name="Kubicek C.P."/>
            <person name="Gaskell J.A."/>
            <person name="Kersten P."/>
            <person name="St John F."/>
            <person name="Glasner J."/>
            <person name="Sabat G."/>
            <person name="Splinter BonDurant S."/>
            <person name="Syed K."/>
            <person name="Yadav J."/>
            <person name="Mgbeahuruike A.C."/>
            <person name="Kovalchuk A."/>
            <person name="Asiegbu F.O."/>
            <person name="Lackner G."/>
            <person name="Hoffmeister D."/>
            <person name="Rencoret J."/>
            <person name="Gutierrez A."/>
            <person name="Sun H."/>
            <person name="Lindquist E."/>
            <person name="Barry K."/>
            <person name="Riley R."/>
            <person name="Grigoriev I.V."/>
            <person name="Henrissat B."/>
            <person name="Kues U."/>
            <person name="Berka R.M."/>
            <person name="Martinez A.T."/>
            <person name="Covert S.F."/>
            <person name="Blanchette R.A."/>
            <person name="Cullen D."/>
        </authorList>
    </citation>
    <scope>NUCLEOTIDE SEQUENCE [LARGE SCALE GENOMIC DNA]</scope>
    <source>
        <strain evidence="3 4">11061_1 CR5-6</strain>
    </source>
</reference>
<gene>
    <name evidence="3" type="ORF">PHLGIDRAFT_405232</name>
</gene>
<dbReference type="Gene3D" id="2.100.10.30">
    <property type="entry name" value="Jacalin-like lectin domain"/>
    <property type="match status" value="1"/>
</dbReference>
<evidence type="ECO:0000313" key="4">
    <source>
        <dbReference type="Proteomes" id="UP000053257"/>
    </source>
</evidence>
<dbReference type="SUPFAM" id="SSF51101">
    <property type="entry name" value="Mannose-binding lectins"/>
    <property type="match status" value="1"/>
</dbReference>
<dbReference type="InterPro" id="IPR001229">
    <property type="entry name" value="Jacalin-like_lectin_dom"/>
</dbReference>
<evidence type="ECO:0000259" key="2">
    <source>
        <dbReference type="PROSITE" id="PS51752"/>
    </source>
</evidence>
<sequence>MPTGFARKYNLHVGDITAVSWLNGNNIDMRLYLQNERNDIVELTCDNAGWGPGDFQELALPNADVIAFVRTIDTGASVVNCLNIFWAGQDQNIYQRISYVESQTHRWLEPVAVASISSAGDRAGSWIGTYFSDESSDIEDKFVRKVRVRIEECIVALSMDYTDGTSTAWSGGSRGQTAEFVLEDNEDIIQVWYVADHQRIRALRFGTSNNRKSQWFGVVTNETPDVWTHDGDALAGFCGTVGGDSVLGLMPIWSERATLSTIEEMVQEAEMLQLEIKALSTADLPDVERKIKSLTVDIQTGFRDGARGAMDSIVKLAVSTEYLHDLTLAARKARLGVDIQRRKHITEQLATCKEQTKFLLDSVRTMSGKSQTLFRTSEGLNAQASEIDVQARSKKARLDRLLQSTKSRRIIADEENEDLRIWIAEAENEVRKAREHLDDLERRSSWSPAVERDPNGLNKFKFRDSLRSRMTMDKPNPKAYSAAQELLKERQSELQRRSEVLKDGTRLMQNLEQASSLADLSFRDIDVKIKELRVLVAEEKKLAEASGKLAVMLQKLLRSGEAMDDNTTAVEFGEELLVVLKDALDIDFLRAQLTVDPGLLEGTLQSIASAV</sequence>
<evidence type="ECO:0000256" key="1">
    <source>
        <dbReference type="SAM" id="Coils"/>
    </source>
</evidence>
<dbReference type="SMART" id="SM00915">
    <property type="entry name" value="Jacalin"/>
    <property type="match status" value="1"/>
</dbReference>
<dbReference type="Proteomes" id="UP000053257">
    <property type="component" value="Unassembled WGS sequence"/>
</dbReference>
<feature type="coiled-coil region" evidence="1">
    <location>
        <begin position="416"/>
        <end position="443"/>
    </location>
</feature>
<accession>A0A0C3PMK9</accession>
<dbReference type="OrthoDB" id="2786255at2759"/>
<feature type="domain" description="Jacalin-type lectin" evidence="2">
    <location>
        <begin position="117"/>
        <end position="255"/>
    </location>
</feature>
<dbReference type="InterPro" id="IPR036404">
    <property type="entry name" value="Jacalin-like_lectin_dom_sf"/>
</dbReference>
<organism evidence="3 4">
    <name type="scientific">Phlebiopsis gigantea (strain 11061_1 CR5-6)</name>
    <name type="common">White-rot fungus</name>
    <name type="synonym">Peniophora gigantea</name>
    <dbReference type="NCBI Taxonomy" id="745531"/>
    <lineage>
        <taxon>Eukaryota</taxon>
        <taxon>Fungi</taxon>
        <taxon>Dikarya</taxon>
        <taxon>Basidiomycota</taxon>
        <taxon>Agaricomycotina</taxon>
        <taxon>Agaricomycetes</taxon>
        <taxon>Polyporales</taxon>
        <taxon>Phanerochaetaceae</taxon>
        <taxon>Phlebiopsis</taxon>
    </lineage>
</organism>
<keyword evidence="4" id="KW-1185">Reference proteome</keyword>
<dbReference type="PROSITE" id="PS51752">
    <property type="entry name" value="JACALIN_LECTIN"/>
    <property type="match status" value="1"/>
</dbReference>
<dbReference type="EMBL" id="KN840489">
    <property type="protein sequence ID" value="KIP07873.1"/>
    <property type="molecule type" value="Genomic_DNA"/>
</dbReference>
<name>A0A0C3PMK9_PHLG1</name>
<evidence type="ECO:0000313" key="3">
    <source>
        <dbReference type="EMBL" id="KIP07873.1"/>
    </source>
</evidence>